<protein>
    <submittedName>
        <fullName evidence="2">Uncharacterized protein</fullName>
    </submittedName>
</protein>
<evidence type="ECO:0000313" key="2">
    <source>
        <dbReference type="EnsemblMetazoa" id="GBRI012764-PA"/>
    </source>
</evidence>
<reference evidence="2" key="2">
    <citation type="submission" date="2020-05" db="UniProtKB">
        <authorList>
            <consortium name="EnsemblMetazoa"/>
        </authorList>
    </citation>
    <scope>IDENTIFICATION</scope>
    <source>
        <strain evidence="2">IAEA</strain>
    </source>
</reference>
<dbReference type="STRING" id="37001.A0A1A9WB06"/>
<evidence type="ECO:0000256" key="1">
    <source>
        <dbReference type="SAM" id="Phobius"/>
    </source>
</evidence>
<dbReference type="Proteomes" id="UP000091820">
    <property type="component" value="Unassembled WGS sequence"/>
</dbReference>
<keyword evidence="3" id="KW-1185">Reference proteome</keyword>
<keyword evidence="1" id="KW-1133">Transmembrane helix</keyword>
<sequence length="163" mass="17776">MKNKWEKQKQNNLIMSASAGRSVSLLTRAWNEIPDIVAGSVLALIGVGLGVIGLANYYSHDGDNRRFKLTYVVMRPDDPKAAKCKFNAFSVKNVLPHKGHNSVTSIVGDKLVVESVFPTITSSFTETVYSTVDFFPKSSYISPSGATVISCILLMFSFSCNSS</sequence>
<keyword evidence="1" id="KW-0472">Membrane</keyword>
<proteinExistence type="predicted"/>
<organism evidence="2 3">
    <name type="scientific">Glossina brevipalpis</name>
    <dbReference type="NCBI Taxonomy" id="37001"/>
    <lineage>
        <taxon>Eukaryota</taxon>
        <taxon>Metazoa</taxon>
        <taxon>Ecdysozoa</taxon>
        <taxon>Arthropoda</taxon>
        <taxon>Hexapoda</taxon>
        <taxon>Insecta</taxon>
        <taxon>Pterygota</taxon>
        <taxon>Neoptera</taxon>
        <taxon>Endopterygota</taxon>
        <taxon>Diptera</taxon>
        <taxon>Brachycera</taxon>
        <taxon>Muscomorpha</taxon>
        <taxon>Hippoboscoidea</taxon>
        <taxon>Glossinidae</taxon>
        <taxon>Glossina</taxon>
    </lineage>
</organism>
<reference evidence="3" key="1">
    <citation type="submission" date="2014-03" db="EMBL/GenBank/DDBJ databases">
        <authorList>
            <person name="Aksoy S."/>
            <person name="Warren W."/>
            <person name="Wilson R.K."/>
        </authorList>
    </citation>
    <scope>NUCLEOTIDE SEQUENCE [LARGE SCALE GENOMIC DNA]</scope>
    <source>
        <strain evidence="3">IAEA</strain>
    </source>
</reference>
<name>A0A1A9WB06_9MUSC</name>
<keyword evidence="1" id="KW-0812">Transmembrane</keyword>
<dbReference type="VEuPathDB" id="VectorBase:GBRI012764"/>
<dbReference type="AlphaFoldDB" id="A0A1A9WB06"/>
<evidence type="ECO:0000313" key="3">
    <source>
        <dbReference type="Proteomes" id="UP000091820"/>
    </source>
</evidence>
<dbReference type="EnsemblMetazoa" id="GBRI012764-RA">
    <property type="protein sequence ID" value="GBRI012764-PA"/>
    <property type="gene ID" value="GBRI012764"/>
</dbReference>
<feature type="transmembrane region" description="Helical" evidence="1">
    <location>
        <begin position="36"/>
        <end position="58"/>
    </location>
</feature>
<accession>A0A1A9WB06</accession>